<evidence type="ECO:0000313" key="4">
    <source>
        <dbReference type="EMBL" id="NYG07289.1"/>
    </source>
</evidence>
<dbReference type="InterPro" id="IPR052900">
    <property type="entry name" value="Phospholipid_Metab_Enz"/>
</dbReference>
<dbReference type="PANTHER" id="PTHR43606">
    <property type="entry name" value="PHOSPHATASE, PUTATIVE (AFU_ORTHOLOGUE AFUA_6G08710)-RELATED"/>
    <property type="match status" value="1"/>
</dbReference>
<comment type="caution">
    <text evidence="4">The sequence shown here is derived from an EMBL/GenBank/DDBJ whole genome shotgun (WGS) entry which is preliminary data.</text>
</comment>
<feature type="domain" description="Phospholipase D N-terminal" evidence="3">
    <location>
        <begin position="26"/>
        <end position="117"/>
    </location>
</feature>
<dbReference type="GO" id="GO:0004035">
    <property type="term" value="F:alkaline phosphatase activity"/>
    <property type="evidence" value="ECO:0007669"/>
    <property type="project" value="UniProtKB-EC"/>
</dbReference>
<dbReference type="InterPro" id="IPR029052">
    <property type="entry name" value="Metallo-depent_PP-like"/>
</dbReference>
<gene>
    <name evidence="4" type="ORF">BJ986_001776</name>
</gene>
<dbReference type="Gene3D" id="3.60.21.70">
    <property type="entry name" value="PhoD-like phosphatase"/>
    <property type="match status" value="1"/>
</dbReference>
<dbReference type="Pfam" id="PF09423">
    <property type="entry name" value="PhoD"/>
    <property type="match status" value="1"/>
</dbReference>
<dbReference type="Proteomes" id="UP000573599">
    <property type="component" value="Unassembled WGS sequence"/>
</dbReference>
<dbReference type="RefSeq" id="WP_420372041.1">
    <property type="nucleotide sequence ID" value="NZ_JACCAB010000001.1"/>
</dbReference>
<reference evidence="4 5" key="1">
    <citation type="submission" date="2020-07" db="EMBL/GenBank/DDBJ databases">
        <title>Sequencing the genomes of 1000 actinobacteria strains.</title>
        <authorList>
            <person name="Klenk H.-P."/>
        </authorList>
    </citation>
    <scope>NUCLEOTIDE SEQUENCE [LARGE SCALE GENOMIC DNA]</scope>
    <source>
        <strain evidence="4 5">DSM 23987</strain>
    </source>
</reference>
<evidence type="ECO:0000259" key="3">
    <source>
        <dbReference type="Pfam" id="PF16655"/>
    </source>
</evidence>
<name>A0A852WET2_9MICO</name>
<dbReference type="InterPro" id="IPR032093">
    <property type="entry name" value="PhoD_N"/>
</dbReference>
<dbReference type="EMBL" id="JACCAB010000001">
    <property type="protein sequence ID" value="NYG07289.1"/>
    <property type="molecule type" value="Genomic_DNA"/>
</dbReference>
<evidence type="ECO:0000313" key="5">
    <source>
        <dbReference type="Proteomes" id="UP000573599"/>
    </source>
</evidence>
<dbReference type="EC" id="3.1.3.1" evidence="4"/>
<evidence type="ECO:0000256" key="1">
    <source>
        <dbReference type="SAM" id="MobiDB-lite"/>
    </source>
</evidence>
<organism evidence="4 5">
    <name type="scientific">Pedococcus badiiscoriae</name>
    <dbReference type="NCBI Taxonomy" id="642776"/>
    <lineage>
        <taxon>Bacteria</taxon>
        <taxon>Bacillati</taxon>
        <taxon>Actinomycetota</taxon>
        <taxon>Actinomycetes</taxon>
        <taxon>Micrococcales</taxon>
        <taxon>Intrasporangiaceae</taxon>
        <taxon>Pedococcus</taxon>
    </lineage>
</organism>
<dbReference type="PANTHER" id="PTHR43606:SF1">
    <property type="entry name" value="PHOD-LIKE PHOSPHATASE METALLOPHOSPHATASE DOMAIN-CONTAINING PROTEIN"/>
    <property type="match status" value="1"/>
</dbReference>
<dbReference type="SUPFAM" id="SSF56300">
    <property type="entry name" value="Metallo-dependent phosphatases"/>
    <property type="match status" value="1"/>
</dbReference>
<protein>
    <submittedName>
        <fullName evidence="4">Alkaline phosphatase D</fullName>
        <ecNumber evidence="4">3.1.3.1</ecNumber>
    </submittedName>
</protein>
<proteinExistence type="predicted"/>
<evidence type="ECO:0000259" key="2">
    <source>
        <dbReference type="Pfam" id="PF09423"/>
    </source>
</evidence>
<dbReference type="Pfam" id="PF16655">
    <property type="entry name" value="PhoD_N"/>
    <property type="match status" value="1"/>
</dbReference>
<keyword evidence="4" id="KW-0378">Hydrolase</keyword>
<dbReference type="InterPro" id="IPR038607">
    <property type="entry name" value="PhoD-like_sf"/>
</dbReference>
<dbReference type="AlphaFoldDB" id="A0A852WET2"/>
<feature type="region of interest" description="Disordered" evidence="1">
    <location>
        <begin position="358"/>
        <end position="378"/>
    </location>
</feature>
<dbReference type="Gene3D" id="2.60.40.380">
    <property type="entry name" value="Purple acid phosphatase-like, N-terminal"/>
    <property type="match status" value="1"/>
</dbReference>
<keyword evidence="5" id="KW-1185">Reference proteome</keyword>
<dbReference type="InterPro" id="IPR018946">
    <property type="entry name" value="PhoD-like_MPP"/>
</dbReference>
<feature type="compositionally biased region" description="Polar residues" evidence="1">
    <location>
        <begin position="363"/>
        <end position="372"/>
    </location>
</feature>
<accession>A0A852WET2</accession>
<sequence length="508" mass="55395">MAALTAGSVTRPAAALVRTGQPILTHGVQSGDPEAGAITLWSRADRPARLVAEVSSDSSFRRVLRRMSSPVVTAGSDFTGQLRLHGLPSGADLHYRITPVDPHDAKLAGEPVAGRFRSAVTDRRAIRFLWSGDIAGQGWGVNPDLGGFPIARAMAAANADFFLSSGDNVYADGPVKAEVVLPDGRVWHNVVTPEKSHAAIALDDFRGQFKYNLVSENRTWREFLAQCAIVAQWDDHEVLNNWYPGEVLVGRSGYPDGTPVDPLVARARQAFHEYMPISRTSPDKLGRVYRKLSYGPLLDVFVLDMRSHKDPNTTDLQTADDGGILGMEQTEWLIKELKRSRATWKVIANDLPLGLVVPDSTEGKPNQESISNGDAGAPKGREIELARVLTELKRAGVRNHVWLTADVHYTAAHRYHPDRAAYQEFDPFWEFVSGPLNAGGFGPNSLDATFGPEAVFVAAPPRAGVSPLEGFQYFGQVDIDPRTEQLTVTLKGIDGHALFTQVLDPAAR</sequence>
<feature type="domain" description="PhoD-like phosphatase metallophosphatase" evidence="2">
    <location>
        <begin position="134"/>
        <end position="489"/>
    </location>
</feature>